<evidence type="ECO:0000256" key="1">
    <source>
        <dbReference type="SAM" id="MobiDB-lite"/>
    </source>
</evidence>
<sequence length="184" mass="21605">TQERIGCRPDFHRYPQHLLLLDYHRRIIHRFTEPHPSSLTPHLLHRDRQTSQARLNMERINRDRDLIRQSSKQGPRRGFAQTSTFPPDSFHRPPTRAHPTNPNQLNLTSERTNKRKKLNPKMEPGDQKPATMELNDAEQGDLTDLPPRRESRGRRVAENRSQNPNPDPCACRRESPDRNNHTKT</sequence>
<feature type="compositionally biased region" description="Basic and acidic residues" evidence="1">
    <location>
        <begin position="170"/>
        <end position="184"/>
    </location>
</feature>
<dbReference type="Proteomes" id="UP000823674">
    <property type="component" value="Chromosome A09"/>
</dbReference>
<dbReference type="EMBL" id="JADBGQ010000008">
    <property type="protein sequence ID" value="KAG5382663.1"/>
    <property type="molecule type" value="Genomic_DNA"/>
</dbReference>
<comment type="caution">
    <text evidence="2">The sequence shown here is derived from an EMBL/GenBank/DDBJ whole genome shotgun (WGS) entry which is preliminary data.</text>
</comment>
<proteinExistence type="predicted"/>
<keyword evidence="3" id="KW-1185">Reference proteome</keyword>
<feature type="non-terminal residue" evidence="2">
    <location>
        <position position="1"/>
    </location>
</feature>
<feature type="compositionally biased region" description="Basic and acidic residues" evidence="1">
    <location>
        <begin position="146"/>
        <end position="158"/>
    </location>
</feature>
<accession>A0ABQ7LB34</accession>
<feature type="compositionally biased region" description="Basic and acidic residues" evidence="1">
    <location>
        <begin position="58"/>
        <end position="67"/>
    </location>
</feature>
<evidence type="ECO:0000313" key="2">
    <source>
        <dbReference type="EMBL" id="KAG5382663.1"/>
    </source>
</evidence>
<feature type="region of interest" description="Disordered" evidence="1">
    <location>
        <begin position="58"/>
        <end position="184"/>
    </location>
</feature>
<reference evidence="2 3" key="1">
    <citation type="submission" date="2021-03" db="EMBL/GenBank/DDBJ databases">
        <authorList>
            <person name="King G.J."/>
            <person name="Bancroft I."/>
            <person name="Baten A."/>
            <person name="Bloomfield J."/>
            <person name="Borpatragohain P."/>
            <person name="He Z."/>
            <person name="Irish N."/>
            <person name="Irwin J."/>
            <person name="Liu K."/>
            <person name="Mauleon R.P."/>
            <person name="Moore J."/>
            <person name="Morris R."/>
            <person name="Ostergaard L."/>
            <person name="Wang B."/>
            <person name="Wells R."/>
        </authorList>
    </citation>
    <scope>NUCLEOTIDE SEQUENCE [LARGE SCALE GENOMIC DNA]</scope>
    <source>
        <strain evidence="2">R-o-18</strain>
        <tissue evidence="2">Leaf</tissue>
    </source>
</reference>
<name>A0ABQ7LB34_BRACM</name>
<protein>
    <submittedName>
        <fullName evidence="2">Uncharacterized protein</fullName>
    </submittedName>
</protein>
<organism evidence="2 3">
    <name type="scientific">Brassica rapa subsp. trilocularis</name>
    <dbReference type="NCBI Taxonomy" id="1813537"/>
    <lineage>
        <taxon>Eukaryota</taxon>
        <taxon>Viridiplantae</taxon>
        <taxon>Streptophyta</taxon>
        <taxon>Embryophyta</taxon>
        <taxon>Tracheophyta</taxon>
        <taxon>Spermatophyta</taxon>
        <taxon>Magnoliopsida</taxon>
        <taxon>eudicotyledons</taxon>
        <taxon>Gunneridae</taxon>
        <taxon>Pentapetalae</taxon>
        <taxon>rosids</taxon>
        <taxon>malvids</taxon>
        <taxon>Brassicales</taxon>
        <taxon>Brassicaceae</taxon>
        <taxon>Brassiceae</taxon>
        <taxon>Brassica</taxon>
    </lineage>
</organism>
<feature type="compositionally biased region" description="Polar residues" evidence="1">
    <location>
        <begin position="98"/>
        <end position="110"/>
    </location>
</feature>
<gene>
    <name evidence="2" type="primary">A09g502320.1_BraROA</name>
    <name evidence="2" type="ORF">IGI04_034133</name>
</gene>
<evidence type="ECO:0000313" key="3">
    <source>
        <dbReference type="Proteomes" id="UP000823674"/>
    </source>
</evidence>